<dbReference type="InterPro" id="IPR036514">
    <property type="entry name" value="SGNH_hydro_sf"/>
</dbReference>
<dbReference type="InterPro" id="IPR008265">
    <property type="entry name" value="Lipase_GDSL_AS"/>
</dbReference>
<name>A0ABR8U2I2_9CELL</name>
<sequence length="210" mass="22586">MSGPSLGRGSRVVLIGDSITDAGRLAEGEFGLGHGYAARVAGVCGRRGVTVLNRGVGGHRVVDLQARWDQDVLALEPDLVSIKIGINDTWRRYDAGDETSAEDFETGYRDLLDRTLAGAPRASIVLVEPFLVPVRTEQWGWREDLDPKIQVVRRLAGSYGLPRVATDGPFAQAVATSGLGPEAWAYDGVHPTPAGHGLLAEAWLKVVHLR</sequence>
<dbReference type="Pfam" id="PF13472">
    <property type="entry name" value="Lipase_GDSL_2"/>
    <property type="match status" value="1"/>
</dbReference>
<dbReference type="SUPFAM" id="SSF52266">
    <property type="entry name" value="SGNH hydrolase"/>
    <property type="match status" value="1"/>
</dbReference>
<dbReference type="PANTHER" id="PTHR30383">
    <property type="entry name" value="THIOESTERASE 1/PROTEASE 1/LYSOPHOSPHOLIPASE L1"/>
    <property type="match status" value="1"/>
</dbReference>
<gene>
    <name evidence="2" type="ORF">H9641_16135</name>
</gene>
<organism evidence="2 3">
    <name type="scientific">Oerskovia merdavium</name>
    <dbReference type="NCBI Taxonomy" id="2762227"/>
    <lineage>
        <taxon>Bacteria</taxon>
        <taxon>Bacillati</taxon>
        <taxon>Actinomycetota</taxon>
        <taxon>Actinomycetes</taxon>
        <taxon>Micrococcales</taxon>
        <taxon>Cellulomonadaceae</taxon>
        <taxon>Oerskovia</taxon>
    </lineage>
</organism>
<dbReference type="EMBL" id="JACSQF010000019">
    <property type="protein sequence ID" value="MBD7982235.1"/>
    <property type="molecule type" value="Genomic_DNA"/>
</dbReference>
<dbReference type="PROSITE" id="PS01098">
    <property type="entry name" value="LIPASE_GDSL_SER"/>
    <property type="match status" value="1"/>
</dbReference>
<keyword evidence="2" id="KW-0378">Hydrolase</keyword>
<dbReference type="CDD" id="cd01834">
    <property type="entry name" value="SGNH_hydrolase_like_2"/>
    <property type="match status" value="1"/>
</dbReference>
<dbReference type="PANTHER" id="PTHR30383:SF5">
    <property type="entry name" value="SGNH HYDROLASE-TYPE ESTERASE DOMAIN-CONTAINING PROTEIN"/>
    <property type="match status" value="1"/>
</dbReference>
<dbReference type="InterPro" id="IPR051532">
    <property type="entry name" value="Ester_Hydrolysis_Enzymes"/>
</dbReference>
<comment type="caution">
    <text evidence="2">The sequence shown here is derived from an EMBL/GenBank/DDBJ whole genome shotgun (WGS) entry which is preliminary data.</text>
</comment>
<evidence type="ECO:0000313" key="2">
    <source>
        <dbReference type="EMBL" id="MBD7982235.1"/>
    </source>
</evidence>
<accession>A0ABR8U2I2</accession>
<dbReference type="InterPro" id="IPR013830">
    <property type="entry name" value="SGNH_hydro"/>
</dbReference>
<evidence type="ECO:0000313" key="3">
    <source>
        <dbReference type="Proteomes" id="UP000655570"/>
    </source>
</evidence>
<reference evidence="2 3" key="1">
    <citation type="submission" date="2020-08" db="EMBL/GenBank/DDBJ databases">
        <title>A Genomic Blueprint of the Chicken Gut Microbiome.</title>
        <authorList>
            <person name="Gilroy R."/>
            <person name="Ravi A."/>
            <person name="Getino M."/>
            <person name="Pursley I."/>
            <person name="Horton D.L."/>
            <person name="Alikhan N.-F."/>
            <person name="Baker D."/>
            <person name="Gharbi K."/>
            <person name="Hall N."/>
            <person name="Watson M."/>
            <person name="Adriaenssens E.M."/>
            <person name="Foster-Nyarko E."/>
            <person name="Jarju S."/>
            <person name="Secka A."/>
            <person name="Antonio M."/>
            <person name="Oren A."/>
            <person name="Chaudhuri R."/>
            <person name="La Ragione R.M."/>
            <person name="Hildebrand F."/>
            <person name="Pallen M.J."/>
        </authorList>
    </citation>
    <scope>NUCLEOTIDE SEQUENCE [LARGE SCALE GENOMIC DNA]</scope>
    <source>
        <strain evidence="2 3">Sa2CUA9</strain>
    </source>
</reference>
<feature type="domain" description="SGNH hydrolase-type esterase" evidence="1">
    <location>
        <begin position="14"/>
        <end position="197"/>
    </location>
</feature>
<proteinExistence type="predicted"/>
<dbReference type="RefSeq" id="WP_191805454.1">
    <property type="nucleotide sequence ID" value="NZ_JACSQF010000019.1"/>
</dbReference>
<protein>
    <submittedName>
        <fullName evidence="2">SGNH/GDSL hydrolase family protein</fullName>
    </submittedName>
</protein>
<keyword evidence="3" id="KW-1185">Reference proteome</keyword>
<dbReference type="Proteomes" id="UP000655570">
    <property type="component" value="Unassembled WGS sequence"/>
</dbReference>
<dbReference type="GO" id="GO:0016787">
    <property type="term" value="F:hydrolase activity"/>
    <property type="evidence" value="ECO:0007669"/>
    <property type="project" value="UniProtKB-KW"/>
</dbReference>
<dbReference type="Gene3D" id="3.40.50.1110">
    <property type="entry name" value="SGNH hydrolase"/>
    <property type="match status" value="1"/>
</dbReference>
<evidence type="ECO:0000259" key="1">
    <source>
        <dbReference type="Pfam" id="PF13472"/>
    </source>
</evidence>